<dbReference type="PANTHER" id="PTHR33371:SF17">
    <property type="entry name" value="MCE-FAMILY PROTEIN MCE1B"/>
    <property type="match status" value="1"/>
</dbReference>
<accession>A0A839RRY4</accession>
<dbReference type="InterPro" id="IPR052336">
    <property type="entry name" value="MlaD_Phospholipid_Transporter"/>
</dbReference>
<gene>
    <name evidence="3" type="ORF">FHU29_003779</name>
</gene>
<dbReference type="GO" id="GO:0051701">
    <property type="term" value="P:biological process involved in interaction with host"/>
    <property type="evidence" value="ECO:0007669"/>
    <property type="project" value="TreeGrafter"/>
</dbReference>
<feature type="domain" description="Mce/MlaD" evidence="1">
    <location>
        <begin position="36"/>
        <end position="111"/>
    </location>
</feature>
<dbReference type="NCBIfam" id="TIGR00996">
    <property type="entry name" value="Mtu_fam_mce"/>
    <property type="match status" value="1"/>
</dbReference>
<keyword evidence="4" id="KW-1185">Reference proteome</keyword>
<evidence type="ECO:0000313" key="3">
    <source>
        <dbReference type="EMBL" id="MBB3039310.1"/>
    </source>
</evidence>
<dbReference type="InterPro" id="IPR005693">
    <property type="entry name" value="Mce"/>
</dbReference>
<comment type="caution">
    <text evidence="3">The sequence shown here is derived from an EMBL/GenBank/DDBJ whole genome shotgun (WGS) entry which is preliminary data.</text>
</comment>
<dbReference type="PANTHER" id="PTHR33371">
    <property type="entry name" value="INTERMEMBRANE PHOSPHOLIPID TRANSPORT SYSTEM BINDING PROTEIN MLAD-RELATED"/>
    <property type="match status" value="1"/>
</dbReference>
<feature type="domain" description="Mammalian cell entry C-terminal" evidence="2">
    <location>
        <begin position="118"/>
        <end position="327"/>
    </location>
</feature>
<dbReference type="Pfam" id="PF02470">
    <property type="entry name" value="MlaD"/>
    <property type="match status" value="1"/>
</dbReference>
<proteinExistence type="predicted"/>
<organism evidence="3 4">
    <name type="scientific">Hoyosella altamirensis</name>
    <dbReference type="NCBI Taxonomy" id="616997"/>
    <lineage>
        <taxon>Bacteria</taxon>
        <taxon>Bacillati</taxon>
        <taxon>Actinomycetota</taxon>
        <taxon>Actinomycetes</taxon>
        <taxon>Mycobacteriales</taxon>
        <taxon>Hoyosellaceae</taxon>
        <taxon>Hoyosella</taxon>
    </lineage>
</organism>
<dbReference type="AlphaFoldDB" id="A0A839RRY4"/>
<dbReference type="InterPro" id="IPR024516">
    <property type="entry name" value="Mce_C"/>
</dbReference>
<sequence>MTSRGAGIKMLIFSLAMGLVFAGLAIVFSEVRFSATEPYSATFTSVSGLRPGDKVRIAGVQVGTVRDVRVEDDNLAHIDFRVESRYSILTSTNATVRYENLVGDRYLELLEGPGPTDTLAPGDAIPVSQTSPALDLDTLLGGFRPLLRALDPDEVNELSYALLNVFQGQGDTLVSLLGRSGSFTQTLADQDELIGSVISNLTATLEMLEQRDDQFSDTIGQLQRLVSDLSEDRDPIAGAVPRLAQATGNLAELFEYNRPPIQEVLAETNRTATQLDAGRDEIQWVLDNLPETYRMLTRIGSYGSFLQLYVCSVQAKFTGPEGTEIMVQLPGAQVTGRCAPS</sequence>
<dbReference type="Pfam" id="PF11887">
    <property type="entry name" value="Mce4_CUP1"/>
    <property type="match status" value="1"/>
</dbReference>
<reference evidence="3 4" key="1">
    <citation type="submission" date="2020-08" db="EMBL/GenBank/DDBJ databases">
        <title>Sequencing the genomes of 1000 actinobacteria strains.</title>
        <authorList>
            <person name="Klenk H.-P."/>
        </authorList>
    </citation>
    <scope>NUCLEOTIDE SEQUENCE [LARGE SCALE GENOMIC DNA]</scope>
    <source>
        <strain evidence="3 4">DSM 45258</strain>
    </source>
</reference>
<evidence type="ECO:0000313" key="4">
    <source>
        <dbReference type="Proteomes" id="UP000567922"/>
    </source>
</evidence>
<dbReference type="RefSeq" id="WP_064441839.1">
    <property type="nucleotide sequence ID" value="NZ_BDDI01000016.1"/>
</dbReference>
<dbReference type="EMBL" id="JACHWS010000003">
    <property type="protein sequence ID" value="MBB3039310.1"/>
    <property type="molecule type" value="Genomic_DNA"/>
</dbReference>
<dbReference type="GO" id="GO:0005576">
    <property type="term" value="C:extracellular region"/>
    <property type="evidence" value="ECO:0007669"/>
    <property type="project" value="TreeGrafter"/>
</dbReference>
<name>A0A839RRY4_9ACTN</name>
<evidence type="ECO:0000259" key="2">
    <source>
        <dbReference type="Pfam" id="PF11887"/>
    </source>
</evidence>
<dbReference type="Proteomes" id="UP000567922">
    <property type="component" value="Unassembled WGS sequence"/>
</dbReference>
<protein>
    <submittedName>
        <fullName evidence="3">Phospholipid/cholesterol/gamma-HCH transport system substrate-binding protein</fullName>
    </submittedName>
</protein>
<evidence type="ECO:0000259" key="1">
    <source>
        <dbReference type="Pfam" id="PF02470"/>
    </source>
</evidence>
<dbReference type="InterPro" id="IPR003399">
    <property type="entry name" value="Mce/MlaD"/>
</dbReference>